<keyword evidence="3" id="KW-1185">Reference proteome</keyword>
<dbReference type="SUPFAM" id="SSF56281">
    <property type="entry name" value="Metallo-hydrolase/oxidoreductase"/>
    <property type="match status" value="1"/>
</dbReference>
<feature type="domain" description="Metallo-beta-lactamase" evidence="1">
    <location>
        <begin position="20"/>
        <end position="79"/>
    </location>
</feature>
<dbReference type="RefSeq" id="WP_301199506.1">
    <property type="nucleotide sequence ID" value="NZ_JAPDPI010000020.1"/>
</dbReference>
<dbReference type="CDD" id="cd07713">
    <property type="entry name" value="DHPS-like_MBL-fold"/>
    <property type="match status" value="1"/>
</dbReference>
<protein>
    <submittedName>
        <fullName evidence="2">MBL fold metallo-hydrolase</fullName>
    </submittedName>
</protein>
<dbReference type="Pfam" id="PF00753">
    <property type="entry name" value="Lactamase_B"/>
    <property type="match status" value="1"/>
</dbReference>
<dbReference type="InterPro" id="IPR041712">
    <property type="entry name" value="DHPS-like_MBL-fold"/>
</dbReference>
<accession>A0AAE3ME66</accession>
<dbReference type="Proteomes" id="UP001207408">
    <property type="component" value="Unassembled WGS sequence"/>
</dbReference>
<organism evidence="2 3">
    <name type="scientific">Plebeiibacterium marinum</name>
    <dbReference type="NCBI Taxonomy" id="2992111"/>
    <lineage>
        <taxon>Bacteria</taxon>
        <taxon>Pseudomonadati</taxon>
        <taxon>Bacteroidota</taxon>
        <taxon>Bacteroidia</taxon>
        <taxon>Marinilabiliales</taxon>
        <taxon>Marinilabiliaceae</taxon>
        <taxon>Plebeiibacterium</taxon>
    </lineage>
</organism>
<evidence type="ECO:0000313" key="2">
    <source>
        <dbReference type="EMBL" id="MCW3806134.1"/>
    </source>
</evidence>
<reference evidence="2" key="1">
    <citation type="submission" date="2022-10" db="EMBL/GenBank/DDBJ databases">
        <authorList>
            <person name="Yu W.X."/>
        </authorList>
    </citation>
    <scope>NUCLEOTIDE SEQUENCE</scope>
    <source>
        <strain evidence="2">D04</strain>
    </source>
</reference>
<name>A0AAE3ME66_9BACT</name>
<dbReference type="Gene3D" id="3.60.15.10">
    <property type="entry name" value="Ribonuclease Z/Hydroxyacylglutathione hydrolase-like"/>
    <property type="match status" value="1"/>
</dbReference>
<evidence type="ECO:0000259" key="1">
    <source>
        <dbReference type="Pfam" id="PF00753"/>
    </source>
</evidence>
<proteinExistence type="predicted"/>
<gene>
    <name evidence="2" type="ORF">OM074_10905</name>
</gene>
<dbReference type="PANTHER" id="PTHR13754">
    <property type="entry name" value="METALLO-BETA-LACTAMASE SUPERFAMILY PROTEIN"/>
    <property type="match status" value="1"/>
</dbReference>
<dbReference type="EMBL" id="JAPDPI010000020">
    <property type="protein sequence ID" value="MCW3806134.1"/>
    <property type="molecule type" value="Genomic_DNA"/>
</dbReference>
<dbReference type="AlphaFoldDB" id="A0AAE3ME66"/>
<comment type="caution">
    <text evidence="2">The sequence shown here is derived from an EMBL/GenBank/DDBJ whole genome shotgun (WGS) entry which is preliminary data.</text>
</comment>
<dbReference type="InterPro" id="IPR001279">
    <property type="entry name" value="Metallo-B-lactamas"/>
</dbReference>
<evidence type="ECO:0000313" key="3">
    <source>
        <dbReference type="Proteomes" id="UP001207408"/>
    </source>
</evidence>
<sequence length="260" mass="28951">MQITILSENTAGGSYLAEHGLSYLIEFLGINILLDTGHSDVFLKNATKMNLDLKNKVDFVVLSHGHWDHGGGLEYITGKKLITHPDAFIKRYRVGGTQDIGLPMTKKELEQKFDLILSSKPYQIAKNVLFMGSIPRLNDFEAKATPFENERHEPDFVPDDSALVFIQDNELVIVTGCSHSGICNIVEYAKKTTGISKVSGVIGGFHLKHNNKQTQQTISHLKREGIKNIYPTHCTALPALAAFYEHFKIEQVKTGMVISI</sequence>
<dbReference type="GO" id="GO:0016740">
    <property type="term" value="F:transferase activity"/>
    <property type="evidence" value="ECO:0007669"/>
    <property type="project" value="TreeGrafter"/>
</dbReference>
<dbReference type="PANTHER" id="PTHR13754:SF18">
    <property type="entry name" value="7,8-DIHYDROPTERIN-6-METHYL-4-(BETA-D-RIBOFURANOSYL)-AMINOBENZENE-5'-PHOSPHATE SYNTHASE"/>
    <property type="match status" value="1"/>
</dbReference>
<dbReference type="InterPro" id="IPR036866">
    <property type="entry name" value="RibonucZ/Hydroxyglut_hydro"/>
</dbReference>
<dbReference type="InterPro" id="IPR052926">
    <property type="entry name" value="Metallo-beta-lactamase_dom"/>
</dbReference>